<evidence type="ECO:0000313" key="8">
    <source>
        <dbReference type="Proteomes" id="UP001153069"/>
    </source>
</evidence>
<protein>
    <submittedName>
        <fullName evidence="7">Uncharacterized protein</fullName>
    </submittedName>
</protein>
<reference evidence="7" key="1">
    <citation type="submission" date="2020-06" db="EMBL/GenBank/DDBJ databases">
        <authorList>
            <consortium name="Plant Systems Biology data submission"/>
        </authorList>
    </citation>
    <scope>NUCLEOTIDE SEQUENCE</scope>
    <source>
        <strain evidence="7">D6</strain>
    </source>
</reference>
<dbReference type="EMBL" id="CAICTM010000314">
    <property type="protein sequence ID" value="CAB9507656.1"/>
    <property type="molecule type" value="Genomic_DNA"/>
</dbReference>
<feature type="transmembrane region" description="Helical" evidence="6">
    <location>
        <begin position="71"/>
        <end position="89"/>
    </location>
</feature>
<feature type="transmembrane region" description="Helical" evidence="6">
    <location>
        <begin position="128"/>
        <end position="146"/>
    </location>
</feature>
<accession>A0A9N8HAY6</accession>
<evidence type="ECO:0000256" key="2">
    <source>
        <dbReference type="ARBA" id="ARBA00022692"/>
    </source>
</evidence>
<name>A0A9N8HAY6_9STRA</name>
<dbReference type="Proteomes" id="UP001153069">
    <property type="component" value="Unassembled WGS sequence"/>
</dbReference>
<comment type="subcellular location">
    <subcellularLocation>
        <location evidence="1">Membrane</location>
        <topology evidence="1">Multi-pass membrane protein</topology>
    </subcellularLocation>
</comment>
<evidence type="ECO:0000313" key="7">
    <source>
        <dbReference type="EMBL" id="CAB9507656.1"/>
    </source>
</evidence>
<dbReference type="GO" id="GO:0004930">
    <property type="term" value="F:G protein-coupled receptor activity"/>
    <property type="evidence" value="ECO:0007669"/>
    <property type="project" value="TreeGrafter"/>
</dbReference>
<dbReference type="SUPFAM" id="SSF81321">
    <property type="entry name" value="Family A G protein-coupled receptor-like"/>
    <property type="match status" value="1"/>
</dbReference>
<feature type="compositionally biased region" description="Basic and acidic residues" evidence="5">
    <location>
        <begin position="405"/>
        <end position="428"/>
    </location>
</feature>
<feature type="transmembrane region" description="Helical" evidence="6">
    <location>
        <begin position="158"/>
        <end position="178"/>
    </location>
</feature>
<feature type="compositionally biased region" description="Acidic residues" evidence="5">
    <location>
        <begin position="380"/>
        <end position="389"/>
    </location>
</feature>
<dbReference type="GO" id="GO:0007189">
    <property type="term" value="P:adenylate cyclase-activating G protein-coupled receptor signaling pathway"/>
    <property type="evidence" value="ECO:0007669"/>
    <property type="project" value="TreeGrafter"/>
</dbReference>
<feature type="transmembrane region" description="Helical" evidence="6">
    <location>
        <begin position="309"/>
        <end position="331"/>
    </location>
</feature>
<keyword evidence="4 6" id="KW-0472">Membrane</keyword>
<dbReference type="GO" id="GO:0005886">
    <property type="term" value="C:plasma membrane"/>
    <property type="evidence" value="ECO:0007669"/>
    <property type="project" value="TreeGrafter"/>
</dbReference>
<evidence type="ECO:0000256" key="5">
    <source>
        <dbReference type="SAM" id="MobiDB-lite"/>
    </source>
</evidence>
<feature type="transmembrane region" description="Helical" evidence="6">
    <location>
        <begin position="281"/>
        <end position="303"/>
    </location>
</feature>
<dbReference type="OrthoDB" id="18453at2759"/>
<keyword evidence="3 6" id="KW-1133">Transmembrane helix</keyword>
<dbReference type="Gene3D" id="1.20.1070.10">
    <property type="entry name" value="Rhodopsin 7-helix transmembrane proteins"/>
    <property type="match status" value="1"/>
</dbReference>
<dbReference type="AlphaFoldDB" id="A0A9N8HAY6"/>
<comment type="caution">
    <text evidence="7">The sequence shown here is derived from an EMBL/GenBank/DDBJ whole genome shotgun (WGS) entry which is preliminary data.</text>
</comment>
<organism evidence="7 8">
    <name type="scientific">Seminavis robusta</name>
    <dbReference type="NCBI Taxonomy" id="568900"/>
    <lineage>
        <taxon>Eukaryota</taxon>
        <taxon>Sar</taxon>
        <taxon>Stramenopiles</taxon>
        <taxon>Ochrophyta</taxon>
        <taxon>Bacillariophyta</taxon>
        <taxon>Bacillariophyceae</taxon>
        <taxon>Bacillariophycidae</taxon>
        <taxon>Naviculales</taxon>
        <taxon>Naviculaceae</taxon>
        <taxon>Seminavis</taxon>
    </lineage>
</organism>
<feature type="region of interest" description="Disordered" evidence="5">
    <location>
        <begin position="378"/>
        <end position="430"/>
    </location>
</feature>
<sequence>MSSDSTDTSNNNALSDFYTRAYTDAVIDRWNTDEQLILEQQIQRWPALLSCLCSLYVIVDIVRQPHERVKVANRIVVLLSVCDVLYSFWSPFLGSWPAPVGSAYGAAGSVAACSTAAFFSGLGFYASTYYNASLAICYVLMICYGWNETKLAARRVAWFLYLIPLVIVLPWCILSLAWEGGNYNGRTCGMMQAYPQFCDNELVKCERGGKIVDVFWQNNANTPRGWILMVLPSIVCGPIVVGCMFLLYLYVLRQELANDRYRISVSTKESRRHSQQVAFQGILYVWAYLAVEIPWIVGVSMWAQRKANPALFVIPSILMPLQGWWNAVVYLRPRYWPWIQQRLSCCCCTASKTKGPEQQQGEESATRPISVETLSVAEESFADDDDDMEKGETTTTSKPTGTAIRIEESKRPTMPDKTKPPRPTKPDETILQSAVFLGNSQH</sequence>
<evidence type="ECO:0000256" key="3">
    <source>
        <dbReference type="ARBA" id="ARBA00022989"/>
    </source>
</evidence>
<dbReference type="PANTHER" id="PTHR23112">
    <property type="entry name" value="G PROTEIN-COUPLED RECEPTOR 157-RELATED"/>
    <property type="match status" value="1"/>
</dbReference>
<evidence type="ECO:0000256" key="4">
    <source>
        <dbReference type="ARBA" id="ARBA00023136"/>
    </source>
</evidence>
<feature type="compositionally biased region" description="Low complexity" evidence="5">
    <location>
        <begin position="393"/>
        <end position="402"/>
    </location>
</feature>
<evidence type="ECO:0000256" key="1">
    <source>
        <dbReference type="ARBA" id="ARBA00004141"/>
    </source>
</evidence>
<proteinExistence type="predicted"/>
<keyword evidence="8" id="KW-1185">Reference proteome</keyword>
<keyword evidence="2 6" id="KW-0812">Transmembrane</keyword>
<feature type="transmembrane region" description="Helical" evidence="6">
    <location>
        <begin position="226"/>
        <end position="252"/>
    </location>
</feature>
<evidence type="ECO:0000256" key="6">
    <source>
        <dbReference type="SAM" id="Phobius"/>
    </source>
</evidence>
<gene>
    <name evidence="7" type="ORF">SEMRO_315_G115280.1</name>
</gene>
<dbReference type="PANTHER" id="PTHR23112:SF0">
    <property type="entry name" value="TRANSMEMBRANE PROTEIN 116"/>
    <property type="match status" value="1"/>
</dbReference>